<evidence type="ECO:0000256" key="1">
    <source>
        <dbReference type="SAM" id="SignalP"/>
    </source>
</evidence>
<feature type="signal peptide" evidence="1">
    <location>
        <begin position="1"/>
        <end position="19"/>
    </location>
</feature>
<evidence type="ECO:0008006" key="4">
    <source>
        <dbReference type="Google" id="ProtNLM"/>
    </source>
</evidence>
<reference evidence="2 3" key="1">
    <citation type="journal article" date="2023" name="G3 (Bethesda)">
        <title>A chromosome-level genome assembly of Zasmidium syzygii isolated from banana leaves.</title>
        <authorList>
            <person name="van Westerhoven A.C."/>
            <person name="Mehrabi R."/>
            <person name="Talebi R."/>
            <person name="Steentjes M.B.F."/>
            <person name="Corcolon B."/>
            <person name="Chong P.A."/>
            <person name="Kema G.H.J."/>
            <person name="Seidl M.F."/>
        </authorList>
    </citation>
    <scope>NUCLEOTIDE SEQUENCE [LARGE SCALE GENOMIC DNA]</scope>
    <source>
        <strain evidence="2 3">P124</strain>
    </source>
</reference>
<evidence type="ECO:0000313" key="2">
    <source>
        <dbReference type="EMBL" id="KAK4505797.1"/>
    </source>
</evidence>
<name>A0ABR0EW13_ZASCE</name>
<accession>A0ABR0EW13</accession>
<keyword evidence="3" id="KW-1185">Reference proteome</keyword>
<evidence type="ECO:0000313" key="3">
    <source>
        <dbReference type="Proteomes" id="UP001305779"/>
    </source>
</evidence>
<sequence>MRASSVISSLTLLAATVSTAPLVRSRAAQASDPPFQVSKLVIDTVENGNTTIKFNVYDPDPLTNATATCSGSWKADTSGNPQTDYELCGNSTFAWNFDSFDSIEKFTLGLEHQFKDPSGSVGDPPYDSVINFANAVVNTTYIGCEGVGNVSCKQKKAISAPIYATAAKKR</sequence>
<proteinExistence type="predicted"/>
<keyword evidence="1" id="KW-0732">Signal</keyword>
<dbReference type="Proteomes" id="UP001305779">
    <property type="component" value="Unassembled WGS sequence"/>
</dbReference>
<gene>
    <name evidence="2" type="ORF">PRZ48_003762</name>
</gene>
<dbReference type="EMBL" id="JAXOVC010000002">
    <property type="protein sequence ID" value="KAK4505797.1"/>
    <property type="molecule type" value="Genomic_DNA"/>
</dbReference>
<protein>
    <recommendedName>
        <fullName evidence="4">AA1-like domain-containing protein</fullName>
    </recommendedName>
</protein>
<comment type="caution">
    <text evidence="2">The sequence shown here is derived from an EMBL/GenBank/DDBJ whole genome shotgun (WGS) entry which is preliminary data.</text>
</comment>
<organism evidence="2 3">
    <name type="scientific">Zasmidium cellare</name>
    <name type="common">Wine cellar mold</name>
    <name type="synonym">Racodium cellare</name>
    <dbReference type="NCBI Taxonomy" id="395010"/>
    <lineage>
        <taxon>Eukaryota</taxon>
        <taxon>Fungi</taxon>
        <taxon>Dikarya</taxon>
        <taxon>Ascomycota</taxon>
        <taxon>Pezizomycotina</taxon>
        <taxon>Dothideomycetes</taxon>
        <taxon>Dothideomycetidae</taxon>
        <taxon>Mycosphaerellales</taxon>
        <taxon>Mycosphaerellaceae</taxon>
        <taxon>Zasmidium</taxon>
    </lineage>
</organism>
<feature type="chain" id="PRO_5045200232" description="AA1-like domain-containing protein" evidence="1">
    <location>
        <begin position="20"/>
        <end position="170"/>
    </location>
</feature>